<dbReference type="AlphaFoldDB" id="A0A640WAS0"/>
<reference evidence="1 2" key="1">
    <citation type="submission" date="2019-08" db="EMBL/GenBank/DDBJ databases">
        <title>Bioinformatics analysis of the strain L3 and L5.</title>
        <authorList>
            <person name="Li X."/>
        </authorList>
    </citation>
    <scope>NUCLEOTIDE SEQUENCE [LARGE SCALE GENOMIC DNA]</scope>
    <source>
        <strain evidence="1 2">L3</strain>
    </source>
</reference>
<dbReference type="Proteomes" id="UP000466024">
    <property type="component" value="Unassembled WGS sequence"/>
</dbReference>
<accession>A0A640WAS0</accession>
<comment type="caution">
    <text evidence="1">The sequence shown here is derived from an EMBL/GenBank/DDBJ whole genome shotgun (WGS) entry which is preliminary data.</text>
</comment>
<name>A0A640WAS0_9GAMM</name>
<dbReference type="EMBL" id="VTPX01000008">
    <property type="protein sequence ID" value="KAA0017297.1"/>
    <property type="molecule type" value="Genomic_DNA"/>
</dbReference>
<dbReference type="RefSeq" id="WP_149436202.1">
    <property type="nucleotide sequence ID" value="NZ_VTPX01000008.1"/>
</dbReference>
<organism evidence="1 2">
    <name type="scientific">Salinicola corii</name>
    <dbReference type="NCBI Taxonomy" id="2606937"/>
    <lineage>
        <taxon>Bacteria</taxon>
        <taxon>Pseudomonadati</taxon>
        <taxon>Pseudomonadota</taxon>
        <taxon>Gammaproteobacteria</taxon>
        <taxon>Oceanospirillales</taxon>
        <taxon>Halomonadaceae</taxon>
        <taxon>Salinicola</taxon>
    </lineage>
</organism>
<keyword evidence="2" id="KW-1185">Reference proteome</keyword>
<evidence type="ECO:0000313" key="2">
    <source>
        <dbReference type="Proteomes" id="UP000466024"/>
    </source>
</evidence>
<proteinExistence type="predicted"/>
<sequence length="88" mass="9895">MRSKYRIGWDLGGFFSNTAFGDDDTPRPGQRRADTKALVAEVNPTSIETINDRVLSRLGVPLVGIDPAMTLTYRQKYVETLVSMTIRF</sequence>
<gene>
    <name evidence="1" type="ORF">F0A16_14980</name>
</gene>
<evidence type="ECO:0000313" key="1">
    <source>
        <dbReference type="EMBL" id="KAA0017297.1"/>
    </source>
</evidence>
<protein>
    <submittedName>
        <fullName evidence="1">Uncharacterized protein</fullName>
    </submittedName>
</protein>